<reference evidence="2" key="1">
    <citation type="journal article" date="2019" name="Int. J. Syst. Evol. Microbiol.">
        <title>The Global Catalogue of Microorganisms (GCM) 10K type strain sequencing project: providing services to taxonomists for standard genome sequencing and annotation.</title>
        <authorList>
            <consortium name="The Broad Institute Genomics Platform"/>
            <consortium name="The Broad Institute Genome Sequencing Center for Infectious Disease"/>
            <person name="Wu L."/>
            <person name="Ma J."/>
        </authorList>
    </citation>
    <scope>NUCLEOTIDE SEQUENCE [LARGE SCALE GENOMIC DNA]</scope>
    <source>
        <strain evidence="2">CGMCC 4.1782</strain>
    </source>
</reference>
<accession>A0ABW5D4A2</accession>
<name>A0ABW5D4A2_9BACT</name>
<keyword evidence="2" id="KW-1185">Reference proteome</keyword>
<organism evidence="1 2">
    <name type="scientific">Pontibacter ruber</name>
    <dbReference type="NCBI Taxonomy" id="1343895"/>
    <lineage>
        <taxon>Bacteria</taxon>
        <taxon>Pseudomonadati</taxon>
        <taxon>Bacteroidota</taxon>
        <taxon>Cytophagia</taxon>
        <taxon>Cytophagales</taxon>
        <taxon>Hymenobacteraceae</taxon>
        <taxon>Pontibacter</taxon>
    </lineage>
</organism>
<evidence type="ECO:0000313" key="2">
    <source>
        <dbReference type="Proteomes" id="UP001597374"/>
    </source>
</evidence>
<proteinExistence type="predicted"/>
<dbReference type="RefSeq" id="WP_250431955.1">
    <property type="nucleotide sequence ID" value="NZ_JALPRR010000004.1"/>
</dbReference>
<dbReference type="EMBL" id="JBHUIM010000003">
    <property type="protein sequence ID" value="MFD2248110.1"/>
    <property type="molecule type" value="Genomic_DNA"/>
</dbReference>
<comment type="caution">
    <text evidence="1">The sequence shown here is derived from an EMBL/GenBank/DDBJ whole genome shotgun (WGS) entry which is preliminary data.</text>
</comment>
<dbReference type="InterPro" id="IPR047690">
    <property type="entry name" value="IPExxxVDY_fam"/>
</dbReference>
<dbReference type="Proteomes" id="UP001597374">
    <property type="component" value="Unassembled WGS sequence"/>
</dbReference>
<protein>
    <submittedName>
        <fullName evidence="1">IPExxxVDY family protein</fullName>
    </submittedName>
</protein>
<evidence type="ECO:0000313" key="1">
    <source>
        <dbReference type="EMBL" id="MFD2248110.1"/>
    </source>
</evidence>
<gene>
    <name evidence="1" type="ORF">ACFSKP_17715</name>
</gene>
<sequence>MKPMQLDIEYDYGFTLFGVVSPIKDYKLAWALNRLFNLHLVKQQDLCYDLQEKERLLISNYAHSTEHSIIRLFRNKAFGTQNLKKAFMLPDLKEFDYVLQVTGGMQQYHPQEFINRLIKSSMVQYVKQFDPLTLKFRENLIF</sequence>
<dbReference type="NCBIfam" id="NF033205">
    <property type="entry name" value="IPExxxVDY"/>
    <property type="match status" value="1"/>
</dbReference>